<evidence type="ECO:0000313" key="2">
    <source>
        <dbReference type="Proteomes" id="UP000245119"/>
    </source>
</evidence>
<dbReference type="AlphaFoldDB" id="A0A2T7NE77"/>
<accession>A0A2T7NE77</accession>
<evidence type="ECO:0000313" key="1">
    <source>
        <dbReference type="EMBL" id="PVD19466.1"/>
    </source>
</evidence>
<protein>
    <submittedName>
        <fullName evidence="1">Uncharacterized protein</fullName>
    </submittedName>
</protein>
<proteinExistence type="predicted"/>
<dbReference type="EMBL" id="PZQS01000013">
    <property type="protein sequence ID" value="PVD19466.1"/>
    <property type="molecule type" value="Genomic_DNA"/>
</dbReference>
<sequence length="148" mass="17227">MSRPGLPRKTVYTRNVRGMDSDSFRTELQRSALLVSPPDNVDELVALYNSTLTALLDKFAPVKKRCITERPDTAWFTPEVRRAKKVRRQAERRWRKSRLEVDRQIYRHTRSQCSAIIVKARSRYVMNILSSAVSDSRKDVRSCEWSPG</sequence>
<comment type="caution">
    <text evidence="1">The sequence shown here is derived from an EMBL/GenBank/DDBJ whole genome shotgun (WGS) entry which is preliminary data.</text>
</comment>
<keyword evidence="2" id="KW-1185">Reference proteome</keyword>
<gene>
    <name evidence="1" type="ORF">C0Q70_19955</name>
</gene>
<name>A0A2T7NE77_POMCA</name>
<dbReference type="PANTHER" id="PTHR46670:SF3">
    <property type="entry name" value="ENDONUCLEASE_EXONUCLEASE_PHOSPHATASE DOMAIN-CONTAINING PROTEIN"/>
    <property type="match status" value="1"/>
</dbReference>
<dbReference type="PANTHER" id="PTHR46670">
    <property type="entry name" value="ENDO/EXONUCLEASE/PHOSPHATASE DOMAIN-CONTAINING PROTEIN"/>
    <property type="match status" value="1"/>
</dbReference>
<dbReference type="Proteomes" id="UP000245119">
    <property type="component" value="Linkage Group LG13"/>
</dbReference>
<organism evidence="1 2">
    <name type="scientific">Pomacea canaliculata</name>
    <name type="common">Golden apple snail</name>
    <dbReference type="NCBI Taxonomy" id="400727"/>
    <lineage>
        <taxon>Eukaryota</taxon>
        <taxon>Metazoa</taxon>
        <taxon>Spiralia</taxon>
        <taxon>Lophotrochozoa</taxon>
        <taxon>Mollusca</taxon>
        <taxon>Gastropoda</taxon>
        <taxon>Caenogastropoda</taxon>
        <taxon>Architaenioglossa</taxon>
        <taxon>Ampullarioidea</taxon>
        <taxon>Ampullariidae</taxon>
        <taxon>Pomacea</taxon>
    </lineage>
</organism>
<reference evidence="1 2" key="1">
    <citation type="submission" date="2018-04" db="EMBL/GenBank/DDBJ databases">
        <title>The genome of golden apple snail Pomacea canaliculata provides insight into stress tolerance and invasive adaptation.</title>
        <authorList>
            <person name="Liu C."/>
            <person name="Liu B."/>
            <person name="Ren Y."/>
            <person name="Zhang Y."/>
            <person name="Wang H."/>
            <person name="Li S."/>
            <person name="Jiang F."/>
            <person name="Yin L."/>
            <person name="Zhang G."/>
            <person name="Qian W."/>
            <person name="Fan W."/>
        </authorList>
    </citation>
    <scope>NUCLEOTIDE SEQUENCE [LARGE SCALE GENOMIC DNA]</scope>
    <source>
        <strain evidence="1">SZHN2017</strain>
        <tissue evidence="1">Muscle</tissue>
    </source>
</reference>